<dbReference type="RefSeq" id="WP_289360729.1">
    <property type="nucleotide sequence ID" value="NZ_JAUCFG010000002.1"/>
</dbReference>
<dbReference type="EMBL" id="JAUCFG010000002">
    <property type="protein sequence ID" value="MDM5441196.1"/>
    <property type="molecule type" value="Genomic_DNA"/>
</dbReference>
<keyword evidence="1" id="KW-1133">Transmembrane helix</keyword>
<organism evidence="2 3">
    <name type="scientific">Bacillus hominis</name>
    <dbReference type="NCBI Taxonomy" id="2817478"/>
    <lineage>
        <taxon>Bacteria</taxon>
        <taxon>Bacillati</taxon>
        <taxon>Bacillota</taxon>
        <taxon>Bacilli</taxon>
        <taxon>Bacillales</taxon>
        <taxon>Bacillaceae</taxon>
        <taxon>Bacillus</taxon>
        <taxon>Bacillus cereus group</taxon>
    </lineage>
</organism>
<gene>
    <name evidence="2" type="ORF">QUG02_24410</name>
</gene>
<keyword evidence="1" id="KW-0472">Membrane</keyword>
<feature type="transmembrane region" description="Helical" evidence="1">
    <location>
        <begin position="12"/>
        <end position="33"/>
    </location>
</feature>
<dbReference type="PROSITE" id="PS51257">
    <property type="entry name" value="PROKAR_LIPOPROTEIN"/>
    <property type="match status" value="1"/>
</dbReference>
<evidence type="ECO:0000313" key="2">
    <source>
        <dbReference type="EMBL" id="MDM5441196.1"/>
    </source>
</evidence>
<feature type="transmembrane region" description="Helical" evidence="1">
    <location>
        <begin position="162"/>
        <end position="182"/>
    </location>
</feature>
<reference evidence="2 3" key="1">
    <citation type="submission" date="2023-06" db="EMBL/GenBank/DDBJ databases">
        <title>Comparative genomics of Bacillaceae isolates and their secondary metabolite potential.</title>
        <authorList>
            <person name="Song L."/>
            <person name="Nielsen L.J."/>
            <person name="Mohite O."/>
            <person name="Xu X."/>
            <person name="Weber T."/>
            <person name="Kovacs A.T."/>
        </authorList>
    </citation>
    <scope>NUCLEOTIDE SEQUENCE [LARGE SCALE GENOMIC DNA]</scope>
    <source>
        <strain evidence="2 3">DX2.1</strain>
    </source>
</reference>
<sequence>MDKYFEKRMNNKNLYFSLVLGISLSCVYILYYVMPLADKRDVIFTPYTTWMGINSVVTPSFLFFFILPVIASLPSSSIFQEDKKNGSFLFVIMRSNYKMYFLKLFSKTFLIGGVVVIIPLILNIFLSFMFLPNITPDEILNSNIGMYERATFFISIYFEYPFIHMILYTFIAFFYGGAFALFSLSISFYAKHTFITLLSAFLLQLFLMIINLFYPTPLAPIYFLSESHIYHGANIIVSILVLVGIFILSVVLFLRGVKRHVIL</sequence>
<accession>A0ABT7RE27</accession>
<keyword evidence="3" id="KW-1185">Reference proteome</keyword>
<feature type="transmembrane region" description="Helical" evidence="1">
    <location>
        <begin position="194"/>
        <end position="214"/>
    </location>
</feature>
<dbReference type="Proteomes" id="UP001224139">
    <property type="component" value="Unassembled WGS sequence"/>
</dbReference>
<protein>
    <recommendedName>
        <fullName evidence="4">ABC transporter permease</fullName>
    </recommendedName>
</protein>
<evidence type="ECO:0000313" key="3">
    <source>
        <dbReference type="Proteomes" id="UP001224139"/>
    </source>
</evidence>
<evidence type="ECO:0000256" key="1">
    <source>
        <dbReference type="SAM" id="Phobius"/>
    </source>
</evidence>
<keyword evidence="1" id="KW-0812">Transmembrane</keyword>
<feature type="transmembrane region" description="Helical" evidence="1">
    <location>
        <begin position="234"/>
        <end position="254"/>
    </location>
</feature>
<proteinExistence type="predicted"/>
<evidence type="ECO:0008006" key="4">
    <source>
        <dbReference type="Google" id="ProtNLM"/>
    </source>
</evidence>
<feature type="transmembrane region" description="Helical" evidence="1">
    <location>
        <begin position="53"/>
        <end position="73"/>
    </location>
</feature>
<feature type="transmembrane region" description="Helical" evidence="1">
    <location>
        <begin position="108"/>
        <end position="131"/>
    </location>
</feature>
<name>A0ABT7RE27_9BACI</name>
<comment type="caution">
    <text evidence="2">The sequence shown here is derived from an EMBL/GenBank/DDBJ whole genome shotgun (WGS) entry which is preliminary data.</text>
</comment>